<dbReference type="Proteomes" id="UP000615796">
    <property type="component" value="Unassembled WGS sequence"/>
</dbReference>
<dbReference type="EMBL" id="JACRUP010000009">
    <property type="protein sequence ID" value="MBC5851859.1"/>
    <property type="molecule type" value="Genomic_DNA"/>
</dbReference>
<dbReference type="InterPro" id="IPR011701">
    <property type="entry name" value="MFS"/>
</dbReference>
<dbReference type="Pfam" id="PF07690">
    <property type="entry name" value="MFS_1"/>
    <property type="match status" value="1"/>
</dbReference>
<dbReference type="GO" id="GO:0022857">
    <property type="term" value="F:transmembrane transporter activity"/>
    <property type="evidence" value="ECO:0007669"/>
    <property type="project" value="InterPro"/>
</dbReference>
<accession>A0A9X0R918</accession>
<feature type="transmembrane region" description="Helical" evidence="4">
    <location>
        <begin position="12"/>
        <end position="31"/>
    </location>
</feature>
<dbReference type="InterPro" id="IPR036259">
    <property type="entry name" value="MFS_trans_sf"/>
</dbReference>
<keyword evidence="7" id="KW-1185">Reference proteome</keyword>
<feature type="transmembrane region" description="Helical" evidence="4">
    <location>
        <begin position="98"/>
        <end position="120"/>
    </location>
</feature>
<protein>
    <submittedName>
        <fullName evidence="6">MFS transporter</fullName>
    </submittedName>
</protein>
<dbReference type="RefSeq" id="WP_187026438.1">
    <property type="nucleotide sequence ID" value="NZ_JACRUP010000009.1"/>
</dbReference>
<proteinExistence type="predicted"/>
<gene>
    <name evidence="6" type="ORF">H8Q88_13190</name>
</gene>
<feature type="transmembrane region" description="Helical" evidence="4">
    <location>
        <begin position="72"/>
        <end position="92"/>
    </location>
</feature>
<keyword evidence="1 4" id="KW-0812">Transmembrane</keyword>
<feature type="domain" description="Major facilitator superfamily (MFS) profile" evidence="5">
    <location>
        <begin position="7"/>
        <end position="390"/>
    </location>
</feature>
<feature type="transmembrane region" description="Helical" evidence="4">
    <location>
        <begin position="164"/>
        <end position="184"/>
    </location>
</feature>
<organism evidence="6 7">
    <name type="scientific">Vibrio metschnikovii</name>
    <dbReference type="NCBI Taxonomy" id="28172"/>
    <lineage>
        <taxon>Bacteria</taxon>
        <taxon>Pseudomonadati</taxon>
        <taxon>Pseudomonadota</taxon>
        <taxon>Gammaproteobacteria</taxon>
        <taxon>Vibrionales</taxon>
        <taxon>Vibrionaceae</taxon>
        <taxon>Vibrio</taxon>
    </lineage>
</organism>
<dbReference type="InterPro" id="IPR020846">
    <property type="entry name" value="MFS_dom"/>
</dbReference>
<evidence type="ECO:0000256" key="3">
    <source>
        <dbReference type="ARBA" id="ARBA00023136"/>
    </source>
</evidence>
<feature type="transmembrane region" description="Helical" evidence="4">
    <location>
        <begin position="132"/>
        <end position="152"/>
    </location>
</feature>
<evidence type="ECO:0000256" key="2">
    <source>
        <dbReference type="ARBA" id="ARBA00022989"/>
    </source>
</evidence>
<feature type="transmembrane region" description="Helical" evidence="4">
    <location>
        <begin position="339"/>
        <end position="361"/>
    </location>
</feature>
<evidence type="ECO:0000256" key="1">
    <source>
        <dbReference type="ARBA" id="ARBA00022692"/>
    </source>
</evidence>
<evidence type="ECO:0000256" key="4">
    <source>
        <dbReference type="SAM" id="Phobius"/>
    </source>
</evidence>
<dbReference type="CDD" id="cd17353">
    <property type="entry name" value="MFS_OFA_like"/>
    <property type="match status" value="1"/>
</dbReference>
<sequence length="407" mass="43299">MLGMISPRLRTLIGTIIAQFALGSVYTWSLFNAPLAEKLAAPVNHIAFSFGLLTLALALASSVSGLLQKRFGVRRVTMAAGLLLSLGLLWAGQVTQVWLLYISAGLILGFADGTGYLMTLSNCVRFFPERKGLASACAIGAYGLGSLGFKYINLYFLEHSSVSMTFTMWALIAGSLVVLGGLLMHDAPVQAPSSSSSTSSQDYSLQQSTKTPQFWLLATVFFTICMSGLYVIGVAKDVGELQVHLSTASAASSVAILAMANLAGRLVLGILSDKMERRKVVGMALLICTIGISTLLFVPLNEMRFFIAISCVAFSFGGAITVFPTLVSDYFGLNSLTQNYGVIYLGFGLGSFFGSIVASLFGGFQAAFSVMLILLGVSLCIALWLRAPKEKASATLTWQPSLPSTSR</sequence>
<dbReference type="InterPro" id="IPR050327">
    <property type="entry name" value="Proton-linked_MCT"/>
</dbReference>
<reference evidence="6" key="1">
    <citation type="submission" date="2020-08" db="EMBL/GenBank/DDBJ databases">
        <title>Genome Sequencing and Pan-Genome Analysis of Migratory bird Vibrio Strains, Inner Mongolia.</title>
        <authorList>
            <person name="Zheng L."/>
        </authorList>
    </citation>
    <scope>NUCLEOTIDE SEQUENCE</scope>
    <source>
        <strain evidence="6">M13F</strain>
    </source>
</reference>
<keyword evidence="3 4" id="KW-0472">Membrane</keyword>
<name>A0A9X0R918_VIBME</name>
<feature type="transmembrane region" description="Helical" evidence="4">
    <location>
        <begin position="305"/>
        <end position="327"/>
    </location>
</feature>
<evidence type="ECO:0000259" key="5">
    <source>
        <dbReference type="PROSITE" id="PS50850"/>
    </source>
</evidence>
<keyword evidence="2 4" id="KW-1133">Transmembrane helix</keyword>
<feature type="transmembrane region" description="Helical" evidence="4">
    <location>
        <begin position="367"/>
        <end position="385"/>
    </location>
</feature>
<dbReference type="PROSITE" id="PS50850">
    <property type="entry name" value="MFS"/>
    <property type="match status" value="1"/>
</dbReference>
<dbReference type="PANTHER" id="PTHR11360:SF317">
    <property type="entry name" value="MAJOR FACILITATOR SUPERFAMILY (MFS) PROFILE DOMAIN-CONTAINING PROTEIN-RELATED"/>
    <property type="match status" value="1"/>
</dbReference>
<feature type="transmembrane region" description="Helical" evidence="4">
    <location>
        <begin position="247"/>
        <end position="268"/>
    </location>
</feature>
<feature type="transmembrane region" description="Helical" evidence="4">
    <location>
        <begin position="280"/>
        <end position="299"/>
    </location>
</feature>
<evidence type="ECO:0000313" key="7">
    <source>
        <dbReference type="Proteomes" id="UP000615796"/>
    </source>
</evidence>
<feature type="transmembrane region" description="Helical" evidence="4">
    <location>
        <begin position="43"/>
        <end position="60"/>
    </location>
</feature>
<evidence type="ECO:0000313" key="6">
    <source>
        <dbReference type="EMBL" id="MBC5851859.1"/>
    </source>
</evidence>
<dbReference type="Gene3D" id="1.20.1250.20">
    <property type="entry name" value="MFS general substrate transporter like domains"/>
    <property type="match status" value="2"/>
</dbReference>
<feature type="transmembrane region" description="Helical" evidence="4">
    <location>
        <begin position="214"/>
        <end position="235"/>
    </location>
</feature>
<dbReference type="AlphaFoldDB" id="A0A9X0R918"/>
<dbReference type="SUPFAM" id="SSF103473">
    <property type="entry name" value="MFS general substrate transporter"/>
    <property type="match status" value="1"/>
</dbReference>
<dbReference type="PANTHER" id="PTHR11360">
    <property type="entry name" value="MONOCARBOXYLATE TRANSPORTER"/>
    <property type="match status" value="1"/>
</dbReference>
<comment type="caution">
    <text evidence="6">The sequence shown here is derived from an EMBL/GenBank/DDBJ whole genome shotgun (WGS) entry which is preliminary data.</text>
</comment>